<dbReference type="PROSITE" id="PS50088">
    <property type="entry name" value="ANK_REPEAT"/>
    <property type="match status" value="2"/>
</dbReference>
<dbReference type="OrthoDB" id="194358at2759"/>
<dbReference type="PANTHER" id="PTHR24178">
    <property type="entry name" value="MOLTING PROTEIN MLT-4"/>
    <property type="match status" value="1"/>
</dbReference>
<feature type="repeat" description="ANK" evidence="3">
    <location>
        <begin position="210"/>
        <end position="242"/>
    </location>
</feature>
<dbReference type="InterPro" id="IPR036047">
    <property type="entry name" value="F-box-like_dom_sf"/>
</dbReference>
<evidence type="ECO:0000313" key="6">
    <source>
        <dbReference type="Proteomes" id="UP000005426"/>
    </source>
</evidence>
<dbReference type="InterPro" id="IPR002110">
    <property type="entry name" value="Ankyrin_rpt"/>
</dbReference>
<dbReference type="InterPro" id="IPR036770">
    <property type="entry name" value="Ankyrin_rpt-contain_sf"/>
</dbReference>
<dbReference type="SUPFAM" id="SSF81383">
    <property type="entry name" value="F-box domain"/>
    <property type="match status" value="1"/>
</dbReference>
<dbReference type="PROSITE" id="PS50297">
    <property type="entry name" value="ANK_REP_REGION"/>
    <property type="match status" value="1"/>
</dbReference>
<dbReference type="SUPFAM" id="SSF48403">
    <property type="entry name" value="Ankyrin repeat"/>
    <property type="match status" value="1"/>
</dbReference>
<dbReference type="EMBL" id="ABDG02000025">
    <property type="protein sequence ID" value="EHK43908.1"/>
    <property type="molecule type" value="Genomic_DNA"/>
</dbReference>
<comment type="caution">
    <text evidence="5">The sequence shown here is derived from an EMBL/GenBank/DDBJ whole genome shotgun (WGS) entry which is preliminary data.</text>
</comment>
<dbReference type="STRING" id="452589.G9NZK5"/>
<keyword evidence="1" id="KW-0677">Repeat</keyword>
<dbReference type="OMA" id="ANHDHIT"/>
<accession>G9NZK5</accession>
<dbReference type="SMART" id="SM00248">
    <property type="entry name" value="ANK"/>
    <property type="match status" value="3"/>
</dbReference>
<keyword evidence="6" id="KW-1185">Reference proteome</keyword>
<dbReference type="Proteomes" id="UP000005426">
    <property type="component" value="Unassembled WGS sequence"/>
</dbReference>
<dbReference type="HOGENOM" id="CLU_821486_0_0_1"/>
<dbReference type="InterPro" id="IPR001810">
    <property type="entry name" value="F-box_dom"/>
</dbReference>
<sequence>MASLAAAFAANEDFSLYTIANHDHITRLPIEVKAHVIQHLSIGDLGRLAQTSAFFKDSITPIMYKRDNKEECPRAIFWAASVDPAGVYNEDVMTVLDLVIRYGGDLNKTYGSGAPRSFHATPLHLAAARGNLDVVKKLLNYGADPNALGQGFLYKMKPSLDHGKMRSAHEAGNINILHILASQKDREYRDPTGLSYFRRYSNLVNAPVPRGAAPLSMAMRHSNFNLIRDIIANGGDIEAVSEVGTTPLIQAITCFNKGKTREIRKEYMELIHYLVKSCNAGVGRHSDARVLQTPLTCAAMGFTNDLQYITWKNGIKDISSIINLLLDHGADVNERSDQGCSLLGAL</sequence>
<reference evidence="5 6" key="1">
    <citation type="journal article" date="2011" name="Genome Biol.">
        <title>Comparative genome sequence analysis underscores mycoparasitism as the ancestral life style of Trichoderma.</title>
        <authorList>
            <person name="Kubicek C.P."/>
            <person name="Herrera-Estrella A."/>
            <person name="Seidl-Seiboth V."/>
            <person name="Martinez D.A."/>
            <person name="Druzhinina I.S."/>
            <person name="Thon M."/>
            <person name="Zeilinger S."/>
            <person name="Casas-Flores S."/>
            <person name="Horwitz B.A."/>
            <person name="Mukherjee P.K."/>
            <person name="Mukherjee M."/>
            <person name="Kredics L."/>
            <person name="Alcaraz L.D."/>
            <person name="Aerts A."/>
            <person name="Antal Z."/>
            <person name="Atanasova L."/>
            <person name="Cervantes-Badillo M.G."/>
            <person name="Challacombe J."/>
            <person name="Chertkov O."/>
            <person name="McCluskey K."/>
            <person name="Coulpier F."/>
            <person name="Deshpande N."/>
            <person name="von Doehren H."/>
            <person name="Ebbole D.J."/>
            <person name="Esquivel-Naranjo E.U."/>
            <person name="Fekete E."/>
            <person name="Flipphi M."/>
            <person name="Glaser F."/>
            <person name="Gomez-Rodriguez E.Y."/>
            <person name="Gruber S."/>
            <person name="Han C."/>
            <person name="Henrissat B."/>
            <person name="Hermosa R."/>
            <person name="Hernandez-Onate M."/>
            <person name="Karaffa L."/>
            <person name="Kosti I."/>
            <person name="Le Crom S."/>
            <person name="Lindquist E."/>
            <person name="Lucas S."/>
            <person name="Luebeck M."/>
            <person name="Luebeck P.S."/>
            <person name="Margeot A."/>
            <person name="Metz B."/>
            <person name="Misra M."/>
            <person name="Nevalainen H."/>
            <person name="Omann M."/>
            <person name="Packer N."/>
            <person name="Perrone G."/>
            <person name="Uresti-Rivera E.E."/>
            <person name="Salamov A."/>
            <person name="Schmoll M."/>
            <person name="Seiboth B."/>
            <person name="Shapiro H."/>
            <person name="Sukno S."/>
            <person name="Tamayo-Ramos J.A."/>
            <person name="Tisch D."/>
            <person name="Wiest A."/>
            <person name="Wilkinson H.H."/>
            <person name="Zhang M."/>
            <person name="Coutinho P.M."/>
            <person name="Kenerley C.M."/>
            <person name="Monte E."/>
            <person name="Baker S.E."/>
            <person name="Grigoriev I.V."/>
        </authorList>
    </citation>
    <scope>NUCLEOTIDE SEQUENCE [LARGE SCALE GENOMIC DNA]</scope>
    <source>
        <strain evidence="6">ATCC 20476 / IMI 206040</strain>
    </source>
</reference>
<evidence type="ECO:0000256" key="2">
    <source>
        <dbReference type="ARBA" id="ARBA00023043"/>
    </source>
</evidence>
<evidence type="ECO:0000256" key="1">
    <source>
        <dbReference type="ARBA" id="ARBA00022737"/>
    </source>
</evidence>
<dbReference type="Gene3D" id="1.25.40.20">
    <property type="entry name" value="Ankyrin repeat-containing domain"/>
    <property type="match status" value="2"/>
</dbReference>
<name>G9NZK5_HYPAI</name>
<dbReference type="PANTHER" id="PTHR24178:SF9">
    <property type="entry name" value="ANK_REP_REGION DOMAIN-CONTAINING PROTEIN"/>
    <property type="match status" value="1"/>
</dbReference>
<feature type="non-terminal residue" evidence="5">
    <location>
        <position position="346"/>
    </location>
</feature>
<organism evidence="5 6">
    <name type="scientific">Hypocrea atroviridis (strain ATCC 20476 / IMI 206040)</name>
    <name type="common">Trichoderma atroviride</name>
    <dbReference type="NCBI Taxonomy" id="452589"/>
    <lineage>
        <taxon>Eukaryota</taxon>
        <taxon>Fungi</taxon>
        <taxon>Dikarya</taxon>
        <taxon>Ascomycota</taxon>
        <taxon>Pezizomycotina</taxon>
        <taxon>Sordariomycetes</taxon>
        <taxon>Hypocreomycetidae</taxon>
        <taxon>Hypocreales</taxon>
        <taxon>Hypocreaceae</taxon>
        <taxon>Trichoderma</taxon>
    </lineage>
</organism>
<evidence type="ECO:0000313" key="5">
    <source>
        <dbReference type="EMBL" id="EHK43908.1"/>
    </source>
</evidence>
<dbReference type="Pfam" id="PF00023">
    <property type="entry name" value="Ank"/>
    <property type="match status" value="1"/>
</dbReference>
<dbReference type="AlphaFoldDB" id="G9NZK5"/>
<gene>
    <name evidence="5" type="ORF">TRIATDRAFT_37078</name>
</gene>
<keyword evidence="2 3" id="KW-0040">ANK repeat</keyword>
<evidence type="ECO:0000259" key="4">
    <source>
        <dbReference type="Pfam" id="PF00646"/>
    </source>
</evidence>
<proteinExistence type="predicted"/>
<evidence type="ECO:0000256" key="3">
    <source>
        <dbReference type="PROSITE-ProRule" id="PRU00023"/>
    </source>
</evidence>
<protein>
    <submittedName>
        <fullName evidence="5">Ankyrin repeat protein</fullName>
    </submittedName>
</protein>
<dbReference type="eggNOG" id="ENOG502RP98">
    <property type="taxonomic scope" value="Eukaryota"/>
</dbReference>
<dbReference type="PRINTS" id="PR01415">
    <property type="entry name" value="ANKYRIN"/>
</dbReference>
<feature type="domain" description="F-box" evidence="4">
    <location>
        <begin position="25"/>
        <end position="59"/>
    </location>
</feature>
<feature type="repeat" description="ANK" evidence="3">
    <location>
        <begin position="118"/>
        <end position="150"/>
    </location>
</feature>
<dbReference type="Pfam" id="PF00646">
    <property type="entry name" value="F-box"/>
    <property type="match status" value="1"/>
</dbReference>